<dbReference type="GO" id="GO:0045227">
    <property type="term" value="P:capsule polysaccharide biosynthetic process"/>
    <property type="evidence" value="ECO:0007669"/>
    <property type="project" value="UniProtKB-UniPathway"/>
</dbReference>
<evidence type="ECO:0000256" key="11">
    <source>
        <dbReference type="ARBA" id="ARBA00045736"/>
    </source>
</evidence>
<evidence type="ECO:0000256" key="2">
    <source>
        <dbReference type="ARBA" id="ARBA00005132"/>
    </source>
</evidence>
<protein>
    <recommendedName>
        <fullName evidence="4">Capsular polysaccharide biosynthesis protein CpsC</fullName>
    </recommendedName>
</protein>
<keyword evidence="7" id="KW-0972">Capsule biogenesis/degradation</keyword>
<dbReference type="Pfam" id="PF02706">
    <property type="entry name" value="Wzz"/>
    <property type="match status" value="1"/>
</dbReference>
<feature type="transmembrane region" description="Helical" evidence="12">
    <location>
        <begin position="20"/>
        <end position="40"/>
    </location>
</feature>
<accession>A0A1V0PCY7</accession>
<keyword evidence="6 12" id="KW-0812">Transmembrane</keyword>
<sequence>MPDKILQFTAIIQILKKNIFLIFLTTIITTLIGCSYLFFLATPQYSSQTQVIAKVEAGDNNAALAGQVQANSQMSTTIAQVMTSQSVLQEVIKNLGLNKTASELKAEMTPTTTSSSQVVTLTVKDTNPYIAARIANETATVFTKKASKLLNVSNIGILAVAYPNTTPMSPNKKKGIAISVIAGLVIGFLISFVKTLFNTKVTDESDLEFLGISQLGSISKL</sequence>
<gene>
    <name evidence="14" type="ORF">LLJM1_03965</name>
</gene>
<comment type="pathway">
    <text evidence="2">Capsule biogenesis; capsule polysaccharide biosynthesis.</text>
</comment>
<comment type="subcellular location">
    <subcellularLocation>
        <location evidence="1">Cell membrane</location>
        <topology evidence="1">Multi-pass membrane protein</topology>
    </subcellularLocation>
</comment>
<dbReference type="AlphaFoldDB" id="A0A1V0PCY7"/>
<dbReference type="GO" id="GO:0004713">
    <property type="term" value="F:protein tyrosine kinase activity"/>
    <property type="evidence" value="ECO:0007669"/>
    <property type="project" value="TreeGrafter"/>
</dbReference>
<dbReference type="Proteomes" id="UP000191806">
    <property type="component" value="Plasmid pJM1A"/>
</dbReference>
<name>A0A1V0PCY7_LACLC</name>
<evidence type="ECO:0000256" key="7">
    <source>
        <dbReference type="ARBA" id="ARBA00022903"/>
    </source>
</evidence>
<evidence type="ECO:0000256" key="12">
    <source>
        <dbReference type="SAM" id="Phobius"/>
    </source>
</evidence>
<evidence type="ECO:0000256" key="4">
    <source>
        <dbReference type="ARBA" id="ARBA00020739"/>
    </source>
</evidence>
<dbReference type="EMBL" id="CP016746">
    <property type="protein sequence ID" value="ARE27121.1"/>
    <property type="molecule type" value="Genomic_DNA"/>
</dbReference>
<feature type="transmembrane region" description="Helical" evidence="12">
    <location>
        <begin position="176"/>
        <end position="197"/>
    </location>
</feature>
<keyword evidence="14" id="KW-0614">Plasmid</keyword>
<comment type="similarity">
    <text evidence="3">Belongs to the CpsC/CapA family.</text>
</comment>
<keyword evidence="8 12" id="KW-1133">Transmembrane helix</keyword>
<keyword evidence="9 12" id="KW-0472">Membrane</keyword>
<proteinExistence type="inferred from homology"/>
<dbReference type="PANTHER" id="PTHR32309:SF13">
    <property type="entry name" value="FERRIC ENTEROBACTIN TRANSPORT PROTEIN FEPE"/>
    <property type="match status" value="1"/>
</dbReference>
<evidence type="ECO:0000256" key="3">
    <source>
        <dbReference type="ARBA" id="ARBA00006683"/>
    </source>
</evidence>
<dbReference type="RefSeq" id="WP_063280557.1">
    <property type="nucleotide sequence ID" value="NZ_CP016746.2"/>
</dbReference>
<evidence type="ECO:0000259" key="13">
    <source>
        <dbReference type="Pfam" id="PF02706"/>
    </source>
</evidence>
<evidence type="ECO:0000256" key="6">
    <source>
        <dbReference type="ARBA" id="ARBA00022692"/>
    </source>
</evidence>
<comment type="function">
    <text evidence="11">Required for CpsD phosphorylation. Involved in the regulation of capsular polysaccharide biosynthesis. May be part of a complex that directs the coordinated polymerization and export to the cell surface of the capsular polysaccharide.</text>
</comment>
<evidence type="ECO:0000256" key="1">
    <source>
        <dbReference type="ARBA" id="ARBA00004651"/>
    </source>
</evidence>
<dbReference type="PROSITE" id="PS51257">
    <property type="entry name" value="PROKAR_LIPOPROTEIN"/>
    <property type="match status" value="1"/>
</dbReference>
<organism evidence="14 15">
    <name type="scientific">Lactococcus lactis subsp. cremoris</name>
    <name type="common">Streptococcus cremoris</name>
    <dbReference type="NCBI Taxonomy" id="1359"/>
    <lineage>
        <taxon>Bacteria</taxon>
        <taxon>Bacillati</taxon>
        <taxon>Bacillota</taxon>
        <taxon>Bacilli</taxon>
        <taxon>Lactobacillales</taxon>
        <taxon>Streptococcaceae</taxon>
        <taxon>Lactococcus</taxon>
    </lineage>
</organism>
<evidence type="ECO:0000256" key="8">
    <source>
        <dbReference type="ARBA" id="ARBA00022989"/>
    </source>
</evidence>
<dbReference type="InterPro" id="IPR003856">
    <property type="entry name" value="LPS_length_determ_N"/>
</dbReference>
<feature type="domain" description="Polysaccharide chain length determinant N-terminal" evidence="13">
    <location>
        <begin position="9"/>
        <end position="95"/>
    </location>
</feature>
<evidence type="ECO:0000313" key="14">
    <source>
        <dbReference type="EMBL" id="ARE27121.1"/>
    </source>
</evidence>
<evidence type="ECO:0000256" key="9">
    <source>
        <dbReference type="ARBA" id="ARBA00023136"/>
    </source>
</evidence>
<reference evidence="14 15" key="1">
    <citation type="journal article" date="2017" name="BMC Genomics">
        <title>Comparative and functional genomics of the Lactococcus lactis taxon; insights into evolution and niche adaptation.</title>
        <authorList>
            <person name="Kelleher P."/>
            <person name="Bottacini F."/>
            <person name="Mahony J."/>
            <person name="Kilcawley K.N."/>
            <person name="van Sinderen D."/>
        </authorList>
    </citation>
    <scope>NUCLEOTIDE SEQUENCE [LARGE SCALE GENOMIC DNA]</scope>
    <source>
        <strain evidence="14 15">JM1</strain>
        <plasmid evidence="15">pmpjm1</plasmid>
    </source>
</reference>
<dbReference type="GO" id="GO:0005886">
    <property type="term" value="C:plasma membrane"/>
    <property type="evidence" value="ECO:0007669"/>
    <property type="project" value="UniProtKB-SubCell"/>
</dbReference>
<dbReference type="InterPro" id="IPR050445">
    <property type="entry name" value="Bact_polysacc_biosynth/exp"/>
</dbReference>
<dbReference type="UniPathway" id="UPA00934"/>
<keyword evidence="5" id="KW-1003">Cell membrane</keyword>
<dbReference type="PANTHER" id="PTHR32309">
    <property type="entry name" value="TYROSINE-PROTEIN KINASE"/>
    <property type="match status" value="1"/>
</dbReference>
<geneLocation type="plasmid" evidence="15">
    <name>pmpjm1</name>
</geneLocation>
<evidence type="ECO:0000313" key="15">
    <source>
        <dbReference type="Proteomes" id="UP000191806"/>
    </source>
</evidence>
<keyword evidence="10" id="KW-0270">Exopolysaccharide synthesis</keyword>
<evidence type="ECO:0000256" key="5">
    <source>
        <dbReference type="ARBA" id="ARBA00022475"/>
    </source>
</evidence>
<evidence type="ECO:0000256" key="10">
    <source>
        <dbReference type="ARBA" id="ARBA00023169"/>
    </source>
</evidence>